<comment type="catalytic activity">
    <reaction evidence="1 9 11">
        <text>1-(5-phospho-beta-D-ribosyl)-5-[(5-phospho-beta-D-ribosylamino)methylideneamino]imidazole-4-carboxamide = 5-[(5-phospho-1-deoxy-D-ribulos-1-ylimino)methylamino]-1-(5-phospho-beta-D-ribosyl)imidazole-4-carboxamide</text>
        <dbReference type="Rhea" id="RHEA:15469"/>
        <dbReference type="ChEBI" id="CHEBI:58435"/>
        <dbReference type="ChEBI" id="CHEBI:58525"/>
        <dbReference type="EC" id="5.3.1.16"/>
    </reaction>
</comment>
<evidence type="ECO:0000313" key="15">
    <source>
        <dbReference type="Proteomes" id="UP000292039"/>
    </source>
</evidence>
<sequence length="246" mass="26107">MLLIPAIDLKDGQCVRLRQGDLDDATVFSTEPAAQAQHWLDQGARRLHLVDLNGAVAGKPRNEASIRAIVKAVGDEIPVQIGGGIRDLDTIERYLDFGIRYVIIGTAAVKNPGFLQDACSAFPGSVIVGLDAKDGKVATDGWSKLTGQNVVDLARKFEDYGCEAIIYTDIGRDGMLSGVNIEATVRLANSVRIPVIASGGVTDLTDIEALCAVEQEGVSGVILGRSIYEGTLDFAAAQDLADELQP</sequence>
<evidence type="ECO:0000256" key="3">
    <source>
        <dbReference type="ARBA" id="ARBA00005133"/>
    </source>
</evidence>
<dbReference type="InterPro" id="IPR006062">
    <property type="entry name" value="His_biosynth"/>
</dbReference>
<dbReference type="HAMAP" id="MF_01014">
    <property type="entry name" value="HisA"/>
    <property type="match status" value="1"/>
</dbReference>
<dbReference type="InterPro" id="IPR013785">
    <property type="entry name" value="Aldolase_TIM"/>
</dbReference>
<evidence type="ECO:0000256" key="2">
    <source>
        <dbReference type="ARBA" id="ARBA00004496"/>
    </source>
</evidence>
<dbReference type="Proteomes" id="UP000078084">
    <property type="component" value="Unassembled WGS sequence"/>
</dbReference>
<dbReference type="NCBIfam" id="TIGR00007">
    <property type="entry name" value="1-(5-phosphoribosyl)-5-[(5-phosphoribosylamino)methylideneamino]imidazole-4-carboxamide isomerase"/>
    <property type="match status" value="1"/>
</dbReference>
<evidence type="ECO:0000256" key="9">
    <source>
        <dbReference type="HAMAP-Rule" id="MF_01014"/>
    </source>
</evidence>
<keyword evidence="8 9" id="KW-0413">Isomerase</keyword>
<keyword evidence="14" id="KW-1185">Reference proteome</keyword>
<dbReference type="FunFam" id="3.20.20.70:FF:000009">
    <property type="entry name" value="1-(5-phosphoribosyl)-5-[(5-phosphoribosylamino)methylideneamino] imidazole-4-carboxamide isomerase"/>
    <property type="match status" value="1"/>
</dbReference>
<proteinExistence type="inferred from homology"/>
<feature type="active site" description="Proton donor" evidence="9">
    <location>
        <position position="131"/>
    </location>
</feature>
<dbReference type="GeneID" id="99728135"/>
<evidence type="ECO:0000256" key="7">
    <source>
        <dbReference type="ARBA" id="ARBA00023102"/>
    </source>
</evidence>
<dbReference type="OrthoDB" id="9807749at2"/>
<dbReference type="GO" id="GO:0000105">
    <property type="term" value="P:L-histidine biosynthetic process"/>
    <property type="evidence" value="ECO:0007669"/>
    <property type="project" value="UniProtKB-UniRule"/>
</dbReference>
<evidence type="ECO:0000256" key="10">
    <source>
        <dbReference type="RuleBase" id="RU003657"/>
    </source>
</evidence>
<dbReference type="SUPFAM" id="SSF51366">
    <property type="entry name" value="Ribulose-phoshate binding barrel"/>
    <property type="match status" value="1"/>
</dbReference>
<evidence type="ECO:0000256" key="6">
    <source>
        <dbReference type="ARBA" id="ARBA00022605"/>
    </source>
</evidence>
<dbReference type="Gene3D" id="3.20.20.70">
    <property type="entry name" value="Aldolase class I"/>
    <property type="match status" value="1"/>
</dbReference>
<gene>
    <name evidence="9" type="primary">hisA</name>
    <name evidence="12" type="ORF">AAV32_13415</name>
    <name evidence="13" type="ORF">EV679_0358</name>
</gene>
<dbReference type="NCBIfam" id="NF010112">
    <property type="entry name" value="PRK13585.1"/>
    <property type="match status" value="1"/>
</dbReference>
<reference evidence="12 14" key="1">
    <citation type="submission" date="2015-04" db="EMBL/GenBank/DDBJ databases">
        <title>Genome sequence of Kerstersia gyiorum CG1.</title>
        <authorList>
            <person name="Greninger A.L."/>
            <person name="Kozyreva V."/>
            <person name="Chaturvedi V."/>
        </authorList>
    </citation>
    <scope>NUCLEOTIDE SEQUENCE [LARGE SCALE GENOMIC DNA]</scope>
    <source>
        <strain evidence="12 14">CG1</strain>
    </source>
</reference>
<dbReference type="PANTHER" id="PTHR43090:SF2">
    <property type="entry name" value="1-(5-PHOSPHORIBOSYL)-5-[(5-PHOSPHORIBOSYLAMINO)METHYLIDENEAMINO] IMIDAZOLE-4-CARBOXAMIDE ISOMERASE"/>
    <property type="match status" value="1"/>
</dbReference>
<keyword evidence="5 9" id="KW-0963">Cytoplasm</keyword>
<protein>
    <recommendedName>
        <fullName evidence="9 11">1-(5-phosphoribosyl)-5-[(5-phosphoribosylamino)methylideneamino] imidazole-4-carboxamide isomerase</fullName>
        <ecNumber evidence="9 11">5.3.1.16</ecNumber>
    </recommendedName>
    <alternativeName>
        <fullName evidence="9">Phosphoribosylformimino-5-aminoimidazole carboxamide ribotide isomerase</fullName>
    </alternativeName>
</protein>
<dbReference type="Proteomes" id="UP000292039">
    <property type="component" value="Unassembled WGS sequence"/>
</dbReference>
<dbReference type="EC" id="5.3.1.16" evidence="9 11"/>
<dbReference type="Pfam" id="PF00977">
    <property type="entry name" value="His_biosynth"/>
    <property type="match status" value="1"/>
</dbReference>
<dbReference type="RefSeq" id="WP_068373167.1">
    <property type="nucleotide sequence ID" value="NZ_CBCSEB010000003.1"/>
</dbReference>
<keyword evidence="6 9" id="KW-0028">Amino-acid biosynthesis</keyword>
<dbReference type="InterPro" id="IPR006063">
    <property type="entry name" value="HisA_bact_arch"/>
</dbReference>
<evidence type="ECO:0000256" key="8">
    <source>
        <dbReference type="ARBA" id="ARBA00023235"/>
    </source>
</evidence>
<name>A0A171KQ20_9BURK</name>
<evidence type="ECO:0000256" key="4">
    <source>
        <dbReference type="ARBA" id="ARBA00009667"/>
    </source>
</evidence>
<dbReference type="InterPro" id="IPR044524">
    <property type="entry name" value="Isoase_HisA-like"/>
</dbReference>
<dbReference type="PANTHER" id="PTHR43090">
    <property type="entry name" value="1-(5-PHOSPHORIBOSYL)-5-[(5-PHOSPHORIBOSYLAMINO)METHYLIDENEAMINO] IMIDAZOLE-4-CARBOXAMIDE ISOMERASE"/>
    <property type="match status" value="1"/>
</dbReference>
<evidence type="ECO:0000256" key="1">
    <source>
        <dbReference type="ARBA" id="ARBA00000901"/>
    </source>
</evidence>
<reference evidence="13 15" key="2">
    <citation type="submission" date="2019-02" db="EMBL/GenBank/DDBJ databases">
        <title>Genomic Encyclopedia of Type Strains, Phase IV (KMG-IV): sequencing the most valuable type-strain genomes for metagenomic binning, comparative biology and taxonomic classification.</title>
        <authorList>
            <person name="Goeker M."/>
        </authorList>
    </citation>
    <scope>NUCLEOTIDE SEQUENCE [LARGE SCALE GENOMIC DNA]</scope>
    <source>
        <strain evidence="13 15">DSM 16618</strain>
    </source>
</reference>
<evidence type="ECO:0000313" key="13">
    <source>
        <dbReference type="EMBL" id="RZS73169.1"/>
    </source>
</evidence>
<dbReference type="EMBL" id="LBNE01000010">
    <property type="protein sequence ID" value="KKO70987.1"/>
    <property type="molecule type" value="Genomic_DNA"/>
</dbReference>
<keyword evidence="7 9" id="KW-0368">Histidine biosynthesis</keyword>
<comment type="similarity">
    <text evidence="4 9 10">Belongs to the HisA/HisF family.</text>
</comment>
<evidence type="ECO:0000313" key="14">
    <source>
        <dbReference type="Proteomes" id="UP000078084"/>
    </source>
</evidence>
<dbReference type="GO" id="GO:0000162">
    <property type="term" value="P:L-tryptophan biosynthetic process"/>
    <property type="evidence" value="ECO:0007669"/>
    <property type="project" value="TreeGrafter"/>
</dbReference>
<dbReference type="InterPro" id="IPR023016">
    <property type="entry name" value="HisA/PriA"/>
</dbReference>
<evidence type="ECO:0000256" key="5">
    <source>
        <dbReference type="ARBA" id="ARBA00022490"/>
    </source>
</evidence>
<evidence type="ECO:0000256" key="11">
    <source>
        <dbReference type="RuleBase" id="RU003658"/>
    </source>
</evidence>
<dbReference type="AlphaFoldDB" id="A0A171KQ20"/>
<organism evidence="12 14">
    <name type="scientific">Kerstersia gyiorum</name>
    <dbReference type="NCBI Taxonomy" id="206506"/>
    <lineage>
        <taxon>Bacteria</taxon>
        <taxon>Pseudomonadati</taxon>
        <taxon>Pseudomonadota</taxon>
        <taxon>Betaproteobacteria</taxon>
        <taxon>Burkholderiales</taxon>
        <taxon>Alcaligenaceae</taxon>
        <taxon>Kerstersia</taxon>
    </lineage>
</organism>
<comment type="caution">
    <text evidence="12">The sequence shown here is derived from an EMBL/GenBank/DDBJ whole genome shotgun (WGS) entry which is preliminary data.</text>
</comment>
<comment type="pathway">
    <text evidence="3 9 11">Amino-acid biosynthesis; L-histidine biosynthesis; L-histidine from 5-phospho-alpha-D-ribose 1-diphosphate: step 4/9.</text>
</comment>
<dbReference type="InterPro" id="IPR011060">
    <property type="entry name" value="RibuloseP-bd_barrel"/>
</dbReference>
<accession>A0A171KQ20</accession>
<dbReference type="PATRIC" id="fig|206506.3.peg.2849"/>
<comment type="subcellular location">
    <subcellularLocation>
        <location evidence="2 9 11">Cytoplasm</location>
    </subcellularLocation>
</comment>
<evidence type="ECO:0000313" key="12">
    <source>
        <dbReference type="EMBL" id="KKO70987.1"/>
    </source>
</evidence>
<dbReference type="UniPathway" id="UPA00031">
    <property type="reaction ID" value="UER00009"/>
</dbReference>
<dbReference type="CDD" id="cd04732">
    <property type="entry name" value="HisA"/>
    <property type="match status" value="1"/>
</dbReference>
<dbReference type="GO" id="GO:0003949">
    <property type="term" value="F:1-(5-phosphoribosyl)-5-[(5-phosphoribosylamino)methylideneamino]imidazole-4-carboxamide isomerase activity"/>
    <property type="evidence" value="ECO:0007669"/>
    <property type="project" value="UniProtKB-UniRule"/>
</dbReference>
<feature type="active site" description="Proton acceptor" evidence="9">
    <location>
        <position position="8"/>
    </location>
</feature>
<dbReference type="STRING" id="206506.AAV32_13415"/>
<dbReference type="GO" id="GO:0005737">
    <property type="term" value="C:cytoplasm"/>
    <property type="evidence" value="ECO:0007669"/>
    <property type="project" value="UniProtKB-SubCell"/>
</dbReference>
<dbReference type="EMBL" id="SGWZ01000001">
    <property type="protein sequence ID" value="RZS73169.1"/>
    <property type="molecule type" value="Genomic_DNA"/>
</dbReference>